<dbReference type="InterPro" id="IPR001356">
    <property type="entry name" value="HD"/>
</dbReference>
<evidence type="ECO:0000256" key="8">
    <source>
        <dbReference type="RuleBase" id="RU000682"/>
    </source>
</evidence>
<evidence type="ECO:0000313" key="12">
    <source>
        <dbReference type="EMBL" id="AAM50460.1"/>
    </source>
</evidence>
<dbReference type="GO" id="GO:0005634">
    <property type="term" value="C:nucleus"/>
    <property type="evidence" value="ECO:0007669"/>
    <property type="project" value="UniProtKB-SubCell"/>
</dbReference>
<dbReference type="EMBL" id="AF393444">
    <property type="protein sequence ID" value="AAM50460.1"/>
    <property type="molecule type" value="mRNA"/>
</dbReference>
<feature type="domain" description="Homeobox" evidence="11">
    <location>
        <begin position="221"/>
        <end position="281"/>
    </location>
</feature>
<keyword evidence="3" id="KW-0217">Developmental protein</keyword>
<sequence>MSTWNLSAVGTAQETHDNWSQQLQQYHQHQLHANSFYQQYHQHHSQQQQQQQQALACEPSTLPSQLYAHHGAKYSDYHSAAVTTSGMQHYHPTSRYHPSTTGSTFQHHHAGLPGQQQLQQHQVDSVTEAAGIANSDGQTPTAEEQRTYRMAKMTAAAAAAFTMGALPDQLMTTPSFDVHGQLPPTPTSSTEDIHNLSLPVKSAAHAIFPWMKVPYAVDPCVTAKRTRQSYTRYQTLELEKEFRTNRYLTRRRRIEIARTVALTERQIKIWFQNRRMKAKKEHKPADSSVQTEESFSSEPSLSSSSLHTASSSAGVCDVKECATSACVTTCSRNIPAADYQPSFVSAGSLPTSMEPSRDPYRHHQQHHHLVTAGPGLLAPGYTPMSSVKCEMAI</sequence>
<evidence type="ECO:0000256" key="5">
    <source>
        <dbReference type="ARBA" id="ARBA00023155"/>
    </source>
</evidence>
<comment type="subcellular location">
    <subcellularLocation>
        <location evidence="1 7 8">Nucleus</location>
    </subcellularLocation>
</comment>
<name>Q8MX74_9CRUS</name>
<dbReference type="GO" id="GO:0009952">
    <property type="term" value="P:anterior/posterior pattern specification"/>
    <property type="evidence" value="ECO:0007669"/>
    <property type="project" value="TreeGrafter"/>
</dbReference>
<dbReference type="InterPro" id="IPR009057">
    <property type="entry name" value="Homeodomain-like_sf"/>
</dbReference>
<dbReference type="InterPro" id="IPR050296">
    <property type="entry name" value="Antp_homeobox"/>
</dbReference>
<proteinExistence type="evidence at transcript level"/>
<evidence type="ECO:0000256" key="10">
    <source>
        <dbReference type="SAM" id="MobiDB-lite"/>
    </source>
</evidence>
<dbReference type="InterPro" id="IPR020479">
    <property type="entry name" value="HD_metazoa"/>
</dbReference>
<keyword evidence="4 7" id="KW-0238">DNA-binding</keyword>
<protein>
    <submittedName>
        <fullName evidence="12">Diva</fullName>
    </submittedName>
</protein>
<keyword evidence="5 7" id="KW-0371">Homeobox</keyword>
<feature type="compositionally biased region" description="Polar residues" evidence="10">
    <location>
        <begin position="96"/>
        <end position="105"/>
    </location>
</feature>
<evidence type="ECO:0000256" key="3">
    <source>
        <dbReference type="ARBA" id="ARBA00022473"/>
    </source>
</evidence>
<dbReference type="PANTHER" id="PTHR45659">
    <property type="entry name" value="HOMEOBOX PROTEIN HOX"/>
    <property type="match status" value="1"/>
</dbReference>
<feature type="compositionally biased region" description="Low complexity" evidence="10">
    <location>
        <begin position="294"/>
        <end position="305"/>
    </location>
</feature>
<evidence type="ECO:0000256" key="9">
    <source>
        <dbReference type="RuleBase" id="RU004442"/>
    </source>
</evidence>
<dbReference type="PANTHER" id="PTHR45659:SF4">
    <property type="entry name" value="HOMEOBOX PROTEIN ABDOMINAL-A"/>
    <property type="match status" value="1"/>
</dbReference>
<feature type="DNA-binding region" description="Homeobox" evidence="7">
    <location>
        <begin position="223"/>
        <end position="282"/>
    </location>
</feature>
<evidence type="ECO:0000256" key="4">
    <source>
        <dbReference type="ARBA" id="ARBA00023125"/>
    </source>
</evidence>
<dbReference type="Gene3D" id="1.10.10.60">
    <property type="entry name" value="Homeodomain-like"/>
    <property type="match status" value="1"/>
</dbReference>
<dbReference type="PROSITE" id="PS50071">
    <property type="entry name" value="HOMEOBOX_2"/>
    <property type="match status" value="1"/>
</dbReference>
<dbReference type="InterPro" id="IPR017995">
    <property type="entry name" value="Homeobox_antennapedia"/>
</dbReference>
<reference evidence="12" key="1">
    <citation type="journal article" date="2002" name="Evol. Dev.">
        <title>Expression of a homologue of the fushi tarazu (ftz) gene in a cirripede crustacean.</title>
        <authorList>
            <person name="Mouchel-Vielh E."/>
            <person name="Blin M."/>
            <person name="Rigolot C."/>
            <person name="Deutsch J.S."/>
        </authorList>
    </citation>
    <scope>NUCLEOTIDE SEQUENCE</scope>
</reference>
<evidence type="ECO:0000256" key="1">
    <source>
        <dbReference type="ARBA" id="ARBA00004123"/>
    </source>
</evidence>
<dbReference type="Pfam" id="PF00046">
    <property type="entry name" value="Homeodomain"/>
    <property type="match status" value="1"/>
</dbReference>
<dbReference type="PRINTS" id="PR00024">
    <property type="entry name" value="HOMEOBOX"/>
</dbReference>
<feature type="region of interest" description="Disordered" evidence="10">
    <location>
        <begin position="279"/>
        <end position="305"/>
    </location>
</feature>
<feature type="region of interest" description="Disordered" evidence="10">
    <location>
        <begin position="89"/>
        <end position="109"/>
    </location>
</feature>
<dbReference type="PROSITE" id="PS00027">
    <property type="entry name" value="HOMEOBOX_1"/>
    <property type="match status" value="1"/>
</dbReference>
<organism evidence="12">
    <name type="scientific">Sacculina carcini</name>
    <dbReference type="NCBI Taxonomy" id="51650"/>
    <lineage>
        <taxon>Eukaryota</taxon>
        <taxon>Metazoa</taxon>
        <taxon>Ecdysozoa</taxon>
        <taxon>Arthropoda</taxon>
        <taxon>Crustacea</taxon>
        <taxon>Multicrustacea</taxon>
        <taxon>Cirripedia</taxon>
        <taxon>Rhizocephala</taxon>
        <taxon>Sacculinidae</taxon>
        <taxon>Sacculina</taxon>
    </lineage>
</organism>
<dbReference type="SUPFAM" id="SSF46689">
    <property type="entry name" value="Homeodomain-like"/>
    <property type="match status" value="1"/>
</dbReference>
<evidence type="ECO:0000259" key="11">
    <source>
        <dbReference type="PROSITE" id="PS50071"/>
    </source>
</evidence>
<accession>Q8MX74</accession>
<dbReference type="SMART" id="SM00389">
    <property type="entry name" value="HOX"/>
    <property type="match status" value="1"/>
</dbReference>
<dbReference type="AlphaFoldDB" id="Q8MX74"/>
<evidence type="ECO:0000256" key="7">
    <source>
        <dbReference type="PROSITE-ProRule" id="PRU00108"/>
    </source>
</evidence>
<dbReference type="GO" id="GO:0000978">
    <property type="term" value="F:RNA polymerase II cis-regulatory region sequence-specific DNA binding"/>
    <property type="evidence" value="ECO:0007669"/>
    <property type="project" value="TreeGrafter"/>
</dbReference>
<keyword evidence="6 7" id="KW-0539">Nucleus</keyword>
<dbReference type="GO" id="GO:0000981">
    <property type="term" value="F:DNA-binding transcription factor activity, RNA polymerase II-specific"/>
    <property type="evidence" value="ECO:0007669"/>
    <property type="project" value="InterPro"/>
</dbReference>
<dbReference type="InterPro" id="IPR017970">
    <property type="entry name" value="Homeobox_CS"/>
</dbReference>
<dbReference type="CDD" id="cd00086">
    <property type="entry name" value="homeodomain"/>
    <property type="match status" value="1"/>
</dbReference>
<dbReference type="GO" id="GO:0000122">
    <property type="term" value="P:negative regulation of transcription by RNA polymerase II"/>
    <property type="evidence" value="ECO:0007669"/>
    <property type="project" value="TreeGrafter"/>
</dbReference>
<evidence type="ECO:0000256" key="2">
    <source>
        <dbReference type="ARBA" id="ARBA00009107"/>
    </source>
</evidence>
<evidence type="ECO:0000256" key="6">
    <source>
        <dbReference type="ARBA" id="ARBA00023242"/>
    </source>
</evidence>
<dbReference type="PRINTS" id="PR00025">
    <property type="entry name" value="ANTENNAPEDIA"/>
</dbReference>
<comment type="similarity">
    <text evidence="2 9">Belongs to the Antp homeobox family.</text>
</comment>